<keyword evidence="1" id="KW-1133">Transmembrane helix</keyword>
<gene>
    <name evidence="2" type="ORF">E1B00_07225</name>
</gene>
<keyword evidence="1" id="KW-0472">Membrane</keyword>
<name>A0A5C4RXV3_9GAMM</name>
<keyword evidence="1" id="KW-0812">Transmembrane</keyword>
<evidence type="ECO:0000313" key="2">
    <source>
        <dbReference type="EMBL" id="TNJ35531.1"/>
    </source>
</evidence>
<reference evidence="2 3" key="1">
    <citation type="submission" date="2019-03" db="EMBL/GenBank/DDBJ databases">
        <title>Arenimonas daejeonensis sp. nov., isolated from compost.</title>
        <authorList>
            <person name="Jeon C.O."/>
        </authorList>
    </citation>
    <scope>NUCLEOTIDE SEQUENCE [LARGE SCALE GENOMIC DNA]</scope>
    <source>
        <strain evidence="2 3">R29</strain>
    </source>
</reference>
<feature type="transmembrane region" description="Helical" evidence="1">
    <location>
        <begin position="20"/>
        <end position="41"/>
    </location>
</feature>
<organism evidence="2 3">
    <name type="scientific">Arenimonas terrae</name>
    <dbReference type="NCBI Taxonomy" id="2546226"/>
    <lineage>
        <taxon>Bacteria</taxon>
        <taxon>Pseudomonadati</taxon>
        <taxon>Pseudomonadota</taxon>
        <taxon>Gammaproteobacteria</taxon>
        <taxon>Lysobacterales</taxon>
        <taxon>Lysobacteraceae</taxon>
        <taxon>Arenimonas</taxon>
    </lineage>
</organism>
<proteinExistence type="predicted"/>
<evidence type="ECO:0000313" key="3">
    <source>
        <dbReference type="Proteomes" id="UP000305760"/>
    </source>
</evidence>
<dbReference type="AlphaFoldDB" id="A0A5C4RXV3"/>
<dbReference type="EMBL" id="SMDR01000001">
    <property type="protein sequence ID" value="TNJ35531.1"/>
    <property type="molecule type" value="Genomic_DNA"/>
</dbReference>
<dbReference type="RefSeq" id="WP_139447067.1">
    <property type="nucleotide sequence ID" value="NZ_SMDR01000001.1"/>
</dbReference>
<dbReference type="Proteomes" id="UP000305760">
    <property type="component" value="Unassembled WGS sequence"/>
</dbReference>
<sequence>MRELSHVELEMVEGGNPVVVAGLVIGGALLIGGLVVVAYGVSQGCSGSVEVSKEAIKVEVTCPPKTN</sequence>
<evidence type="ECO:0000256" key="1">
    <source>
        <dbReference type="SAM" id="Phobius"/>
    </source>
</evidence>
<keyword evidence="3" id="KW-1185">Reference proteome</keyword>
<comment type="caution">
    <text evidence="2">The sequence shown here is derived from an EMBL/GenBank/DDBJ whole genome shotgun (WGS) entry which is preliminary data.</text>
</comment>
<protein>
    <recommendedName>
        <fullName evidence="4">Class IIb bacteriocin, lactobin A/cerein 7B family</fullName>
    </recommendedName>
</protein>
<evidence type="ECO:0008006" key="4">
    <source>
        <dbReference type="Google" id="ProtNLM"/>
    </source>
</evidence>
<accession>A0A5C4RXV3</accession>